<protein>
    <recommendedName>
        <fullName evidence="4">Transmembrane protein</fullName>
    </recommendedName>
</protein>
<evidence type="ECO:0000313" key="2">
    <source>
        <dbReference type="EMBL" id="KAJ7950488.1"/>
    </source>
</evidence>
<dbReference type="Proteomes" id="UP001163823">
    <property type="component" value="Chromosome 11"/>
</dbReference>
<keyword evidence="3" id="KW-1185">Reference proteome</keyword>
<dbReference type="KEGG" id="qsa:O6P43_026677"/>
<reference evidence="2" key="1">
    <citation type="journal article" date="2023" name="Science">
        <title>Elucidation of the pathway for biosynthesis of saponin adjuvants from the soapbark tree.</title>
        <authorList>
            <person name="Reed J."/>
            <person name="Orme A."/>
            <person name="El-Demerdash A."/>
            <person name="Owen C."/>
            <person name="Martin L.B.B."/>
            <person name="Misra R.C."/>
            <person name="Kikuchi S."/>
            <person name="Rejzek M."/>
            <person name="Martin A.C."/>
            <person name="Harkess A."/>
            <person name="Leebens-Mack J."/>
            <person name="Louveau T."/>
            <person name="Stephenson M.J."/>
            <person name="Osbourn A."/>
        </authorList>
    </citation>
    <scope>NUCLEOTIDE SEQUENCE</scope>
    <source>
        <strain evidence="2">S10</strain>
    </source>
</reference>
<name>A0AAD7PCG0_QUISA</name>
<sequence length="71" mass="7996">MDKKSLLPIIIAPLLLFLLFSSSLSAISATATPFGHELNKFPQTKKKSKLEWNKFQMKIGVRPPQERRGGN</sequence>
<feature type="signal peptide" evidence="1">
    <location>
        <begin position="1"/>
        <end position="26"/>
    </location>
</feature>
<dbReference type="EMBL" id="JARAOO010000011">
    <property type="protein sequence ID" value="KAJ7950488.1"/>
    <property type="molecule type" value="Genomic_DNA"/>
</dbReference>
<dbReference type="AlphaFoldDB" id="A0AAD7PCG0"/>
<keyword evidence="1" id="KW-0732">Signal</keyword>
<organism evidence="2 3">
    <name type="scientific">Quillaja saponaria</name>
    <name type="common">Soap bark tree</name>
    <dbReference type="NCBI Taxonomy" id="32244"/>
    <lineage>
        <taxon>Eukaryota</taxon>
        <taxon>Viridiplantae</taxon>
        <taxon>Streptophyta</taxon>
        <taxon>Embryophyta</taxon>
        <taxon>Tracheophyta</taxon>
        <taxon>Spermatophyta</taxon>
        <taxon>Magnoliopsida</taxon>
        <taxon>eudicotyledons</taxon>
        <taxon>Gunneridae</taxon>
        <taxon>Pentapetalae</taxon>
        <taxon>rosids</taxon>
        <taxon>fabids</taxon>
        <taxon>Fabales</taxon>
        <taxon>Quillajaceae</taxon>
        <taxon>Quillaja</taxon>
    </lineage>
</organism>
<gene>
    <name evidence="2" type="ORF">O6P43_026677</name>
</gene>
<comment type="caution">
    <text evidence="2">The sequence shown here is derived from an EMBL/GenBank/DDBJ whole genome shotgun (WGS) entry which is preliminary data.</text>
</comment>
<evidence type="ECO:0008006" key="4">
    <source>
        <dbReference type="Google" id="ProtNLM"/>
    </source>
</evidence>
<accession>A0AAD7PCG0</accession>
<proteinExistence type="predicted"/>
<evidence type="ECO:0000256" key="1">
    <source>
        <dbReference type="SAM" id="SignalP"/>
    </source>
</evidence>
<evidence type="ECO:0000313" key="3">
    <source>
        <dbReference type="Proteomes" id="UP001163823"/>
    </source>
</evidence>
<feature type="chain" id="PRO_5042116859" description="Transmembrane protein" evidence="1">
    <location>
        <begin position="27"/>
        <end position="71"/>
    </location>
</feature>